<evidence type="ECO:0000256" key="1">
    <source>
        <dbReference type="SAM" id="MobiDB-lite"/>
    </source>
</evidence>
<feature type="compositionally biased region" description="Basic and acidic residues" evidence="1">
    <location>
        <begin position="38"/>
        <end position="55"/>
    </location>
</feature>
<accession>A0ABY7EPJ1</accession>
<evidence type="ECO:0008006" key="4">
    <source>
        <dbReference type="Google" id="ProtNLM"/>
    </source>
</evidence>
<keyword evidence="3" id="KW-1185">Reference proteome</keyword>
<reference evidence="2" key="1">
    <citation type="submission" date="2022-11" db="EMBL/GenBank/DDBJ databases">
        <title>Centuries of genome instability and evolution in soft-shell clam transmissible cancer (bioRxiv).</title>
        <authorList>
            <person name="Hart S.F.M."/>
            <person name="Yonemitsu M.A."/>
            <person name="Giersch R.M."/>
            <person name="Beal B.F."/>
            <person name="Arriagada G."/>
            <person name="Davis B.W."/>
            <person name="Ostrander E.A."/>
            <person name="Goff S.P."/>
            <person name="Metzger M.J."/>
        </authorList>
    </citation>
    <scope>NUCLEOTIDE SEQUENCE</scope>
    <source>
        <strain evidence="2">MELC-2E11</strain>
        <tissue evidence="2">Siphon/mantle</tissue>
    </source>
</reference>
<name>A0ABY7EPJ1_MYAAR</name>
<evidence type="ECO:0000313" key="2">
    <source>
        <dbReference type="EMBL" id="WAR10726.1"/>
    </source>
</evidence>
<gene>
    <name evidence="2" type="ORF">MAR_035802</name>
</gene>
<evidence type="ECO:0000313" key="3">
    <source>
        <dbReference type="Proteomes" id="UP001164746"/>
    </source>
</evidence>
<dbReference type="Proteomes" id="UP001164746">
    <property type="component" value="Chromosome 7"/>
</dbReference>
<feature type="compositionally biased region" description="Polar residues" evidence="1">
    <location>
        <begin position="57"/>
        <end position="66"/>
    </location>
</feature>
<feature type="region of interest" description="Disordered" evidence="1">
    <location>
        <begin position="38"/>
        <end position="66"/>
    </location>
</feature>
<sequence length="98" mass="11062">MLRISETCITAHVKRTITSLMDHIGYSKNRRLSGTEFRAGKNVEHRNGDRIDKKRNMTSPTKSLQWRSHGALPDGAVFKQAVLLIRRSQGTLPGGMWS</sequence>
<proteinExistence type="predicted"/>
<protein>
    <recommendedName>
        <fullName evidence="4">Transposase</fullName>
    </recommendedName>
</protein>
<dbReference type="EMBL" id="CP111018">
    <property type="protein sequence ID" value="WAR10726.1"/>
    <property type="molecule type" value="Genomic_DNA"/>
</dbReference>
<organism evidence="2 3">
    <name type="scientific">Mya arenaria</name>
    <name type="common">Soft-shell clam</name>
    <dbReference type="NCBI Taxonomy" id="6604"/>
    <lineage>
        <taxon>Eukaryota</taxon>
        <taxon>Metazoa</taxon>
        <taxon>Spiralia</taxon>
        <taxon>Lophotrochozoa</taxon>
        <taxon>Mollusca</taxon>
        <taxon>Bivalvia</taxon>
        <taxon>Autobranchia</taxon>
        <taxon>Heteroconchia</taxon>
        <taxon>Euheterodonta</taxon>
        <taxon>Imparidentia</taxon>
        <taxon>Neoheterodontei</taxon>
        <taxon>Myida</taxon>
        <taxon>Myoidea</taxon>
        <taxon>Myidae</taxon>
        <taxon>Mya</taxon>
    </lineage>
</organism>